<feature type="transmembrane region" description="Helical" evidence="8">
    <location>
        <begin position="953"/>
        <end position="976"/>
    </location>
</feature>
<comment type="subcellular location">
    <subcellularLocation>
        <location evidence="1">Membrane</location>
        <topology evidence="1">Multi-pass membrane protein</topology>
    </subcellularLocation>
</comment>
<feature type="transmembrane region" description="Helical" evidence="8">
    <location>
        <begin position="278"/>
        <end position="301"/>
    </location>
</feature>
<dbReference type="Proteomes" id="UP000663854">
    <property type="component" value="Unassembled WGS sequence"/>
</dbReference>
<dbReference type="SUPFAM" id="SSF52540">
    <property type="entry name" value="P-loop containing nucleoside triphosphate hydrolases"/>
    <property type="match status" value="2"/>
</dbReference>
<evidence type="ECO:0000313" key="11">
    <source>
        <dbReference type="Proteomes" id="UP000663854"/>
    </source>
</evidence>
<dbReference type="GO" id="GO:0016020">
    <property type="term" value="C:membrane"/>
    <property type="evidence" value="ECO:0007669"/>
    <property type="project" value="UniProtKB-SubCell"/>
</dbReference>
<comment type="caution">
    <text evidence="10">The sequence shown here is derived from an EMBL/GenBank/DDBJ whole genome shotgun (WGS) entry which is preliminary data.</text>
</comment>
<dbReference type="PROSITE" id="PS50893">
    <property type="entry name" value="ABC_TRANSPORTER_2"/>
    <property type="match status" value="1"/>
</dbReference>
<proteinExistence type="predicted"/>
<dbReference type="PANTHER" id="PTHR19229">
    <property type="entry name" value="ATP-BINDING CASSETTE TRANSPORTER SUBFAMILY A ABCA"/>
    <property type="match status" value="1"/>
</dbReference>
<dbReference type="InterPro" id="IPR027417">
    <property type="entry name" value="P-loop_NTPase"/>
</dbReference>
<feature type="transmembrane region" description="Helical" evidence="8">
    <location>
        <begin position="322"/>
        <end position="347"/>
    </location>
</feature>
<feature type="transmembrane region" description="Helical" evidence="8">
    <location>
        <begin position="831"/>
        <end position="855"/>
    </location>
</feature>
<dbReference type="SMART" id="SM00382">
    <property type="entry name" value="AAA"/>
    <property type="match status" value="1"/>
</dbReference>
<dbReference type="EMBL" id="CAJNOH010000005">
    <property type="protein sequence ID" value="CAF0731277.1"/>
    <property type="molecule type" value="Genomic_DNA"/>
</dbReference>
<keyword evidence="2 8" id="KW-0812">Transmembrane</keyword>
<dbReference type="InterPro" id="IPR013525">
    <property type="entry name" value="ABC2_TM"/>
</dbReference>
<dbReference type="CDD" id="cd03263">
    <property type="entry name" value="ABC_subfamily_A"/>
    <property type="match status" value="1"/>
</dbReference>
<dbReference type="InterPro" id="IPR003439">
    <property type="entry name" value="ABC_transporter-like_ATP-bd"/>
</dbReference>
<dbReference type="InterPro" id="IPR003593">
    <property type="entry name" value="AAA+_ATPase"/>
</dbReference>
<evidence type="ECO:0000256" key="7">
    <source>
        <dbReference type="SAM" id="MobiDB-lite"/>
    </source>
</evidence>
<feature type="transmembrane region" description="Helical" evidence="8">
    <location>
        <begin position="876"/>
        <end position="902"/>
    </location>
</feature>
<gene>
    <name evidence="10" type="ORF">PYM288_LOCUS962</name>
</gene>
<evidence type="ECO:0000256" key="8">
    <source>
        <dbReference type="SAM" id="Phobius"/>
    </source>
</evidence>
<dbReference type="GO" id="GO:0140359">
    <property type="term" value="F:ABC-type transporter activity"/>
    <property type="evidence" value="ECO:0007669"/>
    <property type="project" value="InterPro"/>
</dbReference>
<feature type="transmembrane region" description="Helical" evidence="8">
    <location>
        <begin position="367"/>
        <end position="389"/>
    </location>
</feature>
<dbReference type="InterPro" id="IPR026082">
    <property type="entry name" value="ABCA"/>
</dbReference>
<dbReference type="Gene3D" id="3.40.50.300">
    <property type="entry name" value="P-loop containing nucleotide triphosphate hydrolases"/>
    <property type="match status" value="2"/>
</dbReference>
<feature type="transmembrane region" description="Helical" evidence="8">
    <location>
        <begin position="1059"/>
        <end position="1082"/>
    </location>
</feature>
<feature type="domain" description="ABC transporter" evidence="9">
    <location>
        <begin position="1158"/>
        <end position="1389"/>
    </location>
</feature>
<feature type="transmembrane region" description="Helical" evidence="8">
    <location>
        <begin position="982"/>
        <end position="1001"/>
    </location>
</feature>
<feature type="transmembrane region" description="Helical" evidence="8">
    <location>
        <begin position="922"/>
        <end position="946"/>
    </location>
</feature>
<dbReference type="GO" id="GO:0005524">
    <property type="term" value="F:ATP binding"/>
    <property type="evidence" value="ECO:0007669"/>
    <property type="project" value="UniProtKB-KW"/>
</dbReference>
<keyword evidence="5 8" id="KW-1133">Transmembrane helix</keyword>
<evidence type="ECO:0000313" key="10">
    <source>
        <dbReference type="EMBL" id="CAF0731277.1"/>
    </source>
</evidence>
<sequence length="1498" mass="170572">MTEFALRSIVKTNSGPSFQPSSETETHMANNNTNKGFRRFGRHYLLLLWKNLILAKRMPVRTFLEITLPVFFGFLLLGIRHIVKSEIHPSGRTYDPFSVDHLPTFLDQPVSMIGYTPQTKFTDAVMKTVAAKLRLFQIGYNDENSLVTEINKDMPQSPFLGGVVFTNLTLELNITYKIRLAAKLRNSGIGTLFNGQNNWRTNLLYPLFPIIGPRNSHNETGGPPDYYEEGFLTLQRAIDMGILNELNSTFNSSNINIQLQRYPFPPYKEDNFVLVIQVWFPFLLIMSYIFAAINAVKNIVYEKEKGLKIAMTIMGLNGWIHWLSWFTRSLVFLTIADILIAVCYIVKIPLKSGGSSSIIGESDITLVFFFLFSYSITSICFMFLISTLFDKGMKRKLSVGIALIANSKVVILDEPTSGMDPAARRSTWEMLQRFRLDRTILFTTHFMDEADVLGDRIAIMGEGRIRCCGSPFFLKTTYGVGYHLIISKDANADPNRIFHLVQKHIEQARLESAISAECKILLPHDLSAKFPDLFEDLEKHKDQLEIFSIGLSETSIEEVFMKIVEEDEPDEITTTANYHLNNNSLENNKEYSDIDGLCSSNDIPQSIFDMEIIKNTGIMLLIQQFYALLLKRILNSMRNYLVLFAAILPILFVIVSLIIEHQIPKPEDSPPLLMSLDRYQKTHVPYTYDRNQTLSIDFIRSYEYTLRESTKPVTLIDLTTNDTRPCQNGTSTKILSYLSCIGQRSLVELSDQYLIGTNVTVDQSKELLNITGLFNNQPYHISPLALNYLTNTLLKQYSSTSTMNRTIHVINHPLPRSVRQTITDFQSQQFFGFRMASSIVFGFGFMMASFAVFLIKERVSKAKHLQFLSGASGINFWLSTFIWDLVYYILATICIFIVWTIFYHTAAVKDDLKAYLGGDRLGYTILLYFLYGLSHIPMTYLLSFIFQIPASGFAWMAILNIITSQATLLAVVILSIPQLDLINVSNILEWIFLILFPNFCLGQGLNNMYQNYVLNGLCAPIVIFCNSAPNPCCKDNCGSDCIAWTPNYLSWERPGIGRYLTFMSIQSIVLFTILLLITYQILPKLFFYTHRNSRVHNRPDTNIENNNEENQTNHTTSSIIPIAYETQISNVYEDDDVKDEIERIQTTSYNELMQTDALVLNQVTKFYNGTFRAVDQLSLGVKQRECFGLLGVNGAGKTTTFKMITGDEKIDQGSIIIDSIDLSQSLRTAQRRMGYCPQFDALIDLLTGEETLYMFARLRGVKEYLIPRIVSSLIELMNLIKHAKKPVYAYSGGNKRKLSAAVALIGDPSIIFLDEPTTGMDPKARRHFWNAIAQFRDHGKPIILTSHSMEECEALCTRLAIMVNGKFKCLGSIQHLKSKFGAGYTLMAKLNVFNDTLVNGFYSVIKNSFSNSQLKEAYEGFVHIHINEAKLSLAELFRIIESCKQAYTIENYTVSQTTLEQVFLNFARSQLDPDELQRRMRKDNTWRQKLTKCCSNCC</sequence>
<dbReference type="GO" id="GO:0005319">
    <property type="term" value="F:lipid transporter activity"/>
    <property type="evidence" value="ECO:0007669"/>
    <property type="project" value="TreeGrafter"/>
</dbReference>
<feature type="transmembrane region" description="Helical" evidence="8">
    <location>
        <begin position="640"/>
        <end position="659"/>
    </location>
</feature>
<feature type="region of interest" description="Disordered" evidence="7">
    <location>
        <begin position="12"/>
        <end position="32"/>
    </location>
</feature>
<evidence type="ECO:0000256" key="5">
    <source>
        <dbReference type="ARBA" id="ARBA00022989"/>
    </source>
</evidence>
<name>A0A813N594_9BILA</name>
<evidence type="ECO:0000256" key="4">
    <source>
        <dbReference type="ARBA" id="ARBA00022840"/>
    </source>
</evidence>
<evidence type="ECO:0000256" key="3">
    <source>
        <dbReference type="ARBA" id="ARBA00022741"/>
    </source>
</evidence>
<evidence type="ECO:0000256" key="6">
    <source>
        <dbReference type="ARBA" id="ARBA00023136"/>
    </source>
</evidence>
<keyword evidence="4" id="KW-0067">ATP-binding</keyword>
<evidence type="ECO:0000256" key="2">
    <source>
        <dbReference type="ARBA" id="ARBA00022692"/>
    </source>
</evidence>
<dbReference type="GO" id="GO:0016887">
    <property type="term" value="F:ATP hydrolysis activity"/>
    <property type="evidence" value="ECO:0007669"/>
    <property type="project" value="InterPro"/>
</dbReference>
<protein>
    <recommendedName>
        <fullName evidence="9">ABC transporter domain-containing protein</fullName>
    </recommendedName>
</protein>
<accession>A0A813N594</accession>
<evidence type="ECO:0000259" key="9">
    <source>
        <dbReference type="PROSITE" id="PS50893"/>
    </source>
</evidence>
<dbReference type="FunFam" id="3.40.50.300:FF:000327">
    <property type="entry name" value="ATP-binding cassette sub-family A member 3"/>
    <property type="match status" value="1"/>
</dbReference>
<keyword evidence="3" id="KW-0547">Nucleotide-binding</keyword>
<evidence type="ECO:0000256" key="1">
    <source>
        <dbReference type="ARBA" id="ARBA00004141"/>
    </source>
</evidence>
<dbReference type="Pfam" id="PF00005">
    <property type="entry name" value="ABC_tran"/>
    <property type="match status" value="1"/>
</dbReference>
<keyword evidence="6 8" id="KW-0472">Membrane</keyword>
<organism evidence="10 11">
    <name type="scientific">Rotaria sordida</name>
    <dbReference type="NCBI Taxonomy" id="392033"/>
    <lineage>
        <taxon>Eukaryota</taxon>
        <taxon>Metazoa</taxon>
        <taxon>Spiralia</taxon>
        <taxon>Gnathifera</taxon>
        <taxon>Rotifera</taxon>
        <taxon>Eurotatoria</taxon>
        <taxon>Bdelloidea</taxon>
        <taxon>Philodinida</taxon>
        <taxon>Philodinidae</taxon>
        <taxon>Rotaria</taxon>
    </lineage>
</organism>
<reference evidence="10" key="1">
    <citation type="submission" date="2021-02" db="EMBL/GenBank/DDBJ databases">
        <authorList>
            <person name="Nowell W R."/>
        </authorList>
    </citation>
    <scope>NUCLEOTIDE SEQUENCE</scope>
</reference>
<dbReference type="Pfam" id="PF23321">
    <property type="entry name" value="R1_ABCA1"/>
    <property type="match status" value="1"/>
</dbReference>
<dbReference type="PANTHER" id="PTHR19229:SF250">
    <property type="entry name" value="ABC TRANSPORTER DOMAIN-CONTAINING PROTEIN-RELATED"/>
    <property type="match status" value="1"/>
</dbReference>
<dbReference type="Pfam" id="PF12698">
    <property type="entry name" value="ABC2_membrane_3"/>
    <property type="match status" value="2"/>
</dbReference>
<dbReference type="InterPro" id="IPR056264">
    <property type="entry name" value="R2_ABCA1-4-like"/>
</dbReference>